<dbReference type="Proteomes" id="UP001162131">
    <property type="component" value="Unassembled WGS sequence"/>
</dbReference>
<dbReference type="AlphaFoldDB" id="A0AAU9JG05"/>
<dbReference type="Gene3D" id="3.40.50.300">
    <property type="entry name" value="P-loop containing nucleotide triphosphate hydrolases"/>
    <property type="match status" value="1"/>
</dbReference>
<proteinExistence type="predicted"/>
<dbReference type="GO" id="GO:0003924">
    <property type="term" value="F:GTPase activity"/>
    <property type="evidence" value="ECO:0007669"/>
    <property type="project" value="InterPro"/>
</dbReference>
<organism evidence="1 2">
    <name type="scientific">Blepharisma stoltei</name>
    <dbReference type="NCBI Taxonomy" id="1481888"/>
    <lineage>
        <taxon>Eukaryota</taxon>
        <taxon>Sar</taxon>
        <taxon>Alveolata</taxon>
        <taxon>Ciliophora</taxon>
        <taxon>Postciliodesmatophora</taxon>
        <taxon>Heterotrichea</taxon>
        <taxon>Heterotrichida</taxon>
        <taxon>Blepharismidae</taxon>
        <taxon>Blepharisma</taxon>
    </lineage>
</organism>
<dbReference type="SUPFAM" id="SSF52540">
    <property type="entry name" value="P-loop containing nucleoside triphosphate hydrolases"/>
    <property type="match status" value="1"/>
</dbReference>
<reference evidence="1" key="1">
    <citation type="submission" date="2021-09" db="EMBL/GenBank/DDBJ databases">
        <authorList>
            <consortium name="AG Swart"/>
            <person name="Singh M."/>
            <person name="Singh A."/>
            <person name="Seah K."/>
            <person name="Emmerich C."/>
        </authorList>
    </citation>
    <scope>NUCLEOTIDE SEQUENCE</scope>
    <source>
        <strain evidence="1">ATCC30299</strain>
    </source>
</reference>
<dbReference type="EMBL" id="CAJZBQ010000036">
    <property type="protein sequence ID" value="CAG9324633.1"/>
    <property type="molecule type" value="Genomic_DNA"/>
</dbReference>
<dbReference type="GO" id="GO:0005525">
    <property type="term" value="F:GTP binding"/>
    <property type="evidence" value="ECO:0007669"/>
    <property type="project" value="InterPro"/>
</dbReference>
<evidence type="ECO:0000313" key="1">
    <source>
        <dbReference type="EMBL" id="CAG9324633.1"/>
    </source>
</evidence>
<dbReference type="InterPro" id="IPR001806">
    <property type="entry name" value="Small_GTPase"/>
</dbReference>
<dbReference type="Pfam" id="PF00071">
    <property type="entry name" value="Ras"/>
    <property type="match status" value="1"/>
</dbReference>
<dbReference type="InterPro" id="IPR027417">
    <property type="entry name" value="P-loop_NTPase"/>
</dbReference>
<evidence type="ECO:0000313" key="2">
    <source>
        <dbReference type="Proteomes" id="UP001162131"/>
    </source>
</evidence>
<protein>
    <submittedName>
        <fullName evidence="1">Uncharacterized protein</fullName>
    </submittedName>
</protein>
<name>A0AAU9JG05_9CILI</name>
<keyword evidence="2" id="KW-1185">Reference proteome</keyword>
<sequence>MTNLRVVSEEEGLEYAAKFGVRYFEISAKTGDGVAQMFDYISTKVIESMDIIPNFIQKSRKSFLLATSERRKNQPKSGGCCK</sequence>
<accession>A0AAU9JG05</accession>
<gene>
    <name evidence="1" type="ORF">BSTOLATCC_MIC36419</name>
</gene>
<comment type="caution">
    <text evidence="1">The sequence shown here is derived from an EMBL/GenBank/DDBJ whole genome shotgun (WGS) entry which is preliminary data.</text>
</comment>